<dbReference type="CDD" id="cd05123">
    <property type="entry name" value="STKc_AGC"/>
    <property type="match status" value="1"/>
</dbReference>
<keyword evidence="6 11" id="KW-0547">Nucleotide-binding</keyword>
<comment type="catalytic activity">
    <reaction evidence="9">
        <text>L-threonyl-[protein] + ATP = O-phospho-L-threonyl-[protein] + ADP + H(+)</text>
        <dbReference type="Rhea" id="RHEA:46608"/>
        <dbReference type="Rhea" id="RHEA-COMP:11060"/>
        <dbReference type="Rhea" id="RHEA-COMP:11605"/>
        <dbReference type="ChEBI" id="CHEBI:15378"/>
        <dbReference type="ChEBI" id="CHEBI:30013"/>
        <dbReference type="ChEBI" id="CHEBI:30616"/>
        <dbReference type="ChEBI" id="CHEBI:61977"/>
        <dbReference type="ChEBI" id="CHEBI:456216"/>
        <dbReference type="EC" id="2.7.11.1"/>
    </reaction>
</comment>
<dbReference type="Pfam" id="PF00433">
    <property type="entry name" value="Pkinase_C"/>
    <property type="match status" value="1"/>
</dbReference>
<keyword evidence="8 11" id="KW-0067">ATP-binding</keyword>
<keyword evidence="3" id="KW-0723">Serine/threonine-protein kinase</keyword>
<dbReference type="InterPro" id="IPR045270">
    <property type="entry name" value="STKc_AGC"/>
</dbReference>
<name>A0A8X7ZI42_POPTO</name>
<dbReference type="InterPro" id="IPR008271">
    <property type="entry name" value="Ser/Thr_kinase_AS"/>
</dbReference>
<evidence type="ECO:0000256" key="2">
    <source>
        <dbReference type="ARBA" id="ARBA00012513"/>
    </source>
</evidence>
<dbReference type="EC" id="2.7.11.1" evidence="2"/>
<accession>A0A8X7ZI42</accession>
<evidence type="ECO:0000256" key="5">
    <source>
        <dbReference type="ARBA" id="ARBA00022679"/>
    </source>
</evidence>
<dbReference type="FunFam" id="1.10.510.10:FF:000297">
    <property type="entry name" value="Non-specific serine/threonine protein kinase"/>
    <property type="match status" value="1"/>
</dbReference>
<dbReference type="PANTHER" id="PTHR46699">
    <property type="entry name" value="SERINE/THREONINE-PROTEIN KINASE STN8, CHLOROPLASTIC-RELATED"/>
    <property type="match status" value="1"/>
</dbReference>
<dbReference type="GO" id="GO:0004674">
    <property type="term" value="F:protein serine/threonine kinase activity"/>
    <property type="evidence" value="ECO:0007669"/>
    <property type="project" value="UniProtKB-KW"/>
</dbReference>
<evidence type="ECO:0000256" key="10">
    <source>
        <dbReference type="ARBA" id="ARBA00048679"/>
    </source>
</evidence>
<sequence length="1082" mass="120571">MMVNCGYFGIDGKQEQLFLLDPILPIAKVSWDSYCIWPSAANICSSDIFESAAVGVSDIWLFCEMVSSQLPGSTKNRLLFPVNSLDTVVSDHVELDFTDVFGPLPSIDVNCGDPLSVGDGSELIYDNPVVIHNRSHSLVGPSSYVSQSLKLSKLNLNETEDSMELVKCVLDDTIKELEECSIDDDAIEKDVEGVSGDTLEVQTVGIEDFEVLKVVGQGAFGKVYQVRKKGTPEIYAMKVMRKDRIVEKNHVDYMRGERDILTKIAHPFIVQLKYSFQTKYRLYLVLDFINGGHLFFQLYNHGLFREDLARIYAAEIVSAVCHLHANGIMHRDLKPENILLDSDGHVMLTDFGLAKQFDENTRSNSMCGTVEYMAPEIVQGRGHDKAADWWSAGILLYEMLTGKPPFVGGNRDKIQQKIVKDKIKLPSFLTSEAHTLLKGLLNKDASKRLGSGPLGSEEIKRHKWFKAINWKKLDAREIQPSFRPNVAGKHCIANFDKCWTDMTLSDSPAASPKMNTNPFVNFTYEASRYHFVCCSCKESSAYGQKPFLLQKPIGTSVDNILWEMGLAELITLELTPRGRSSMASLISPMTPALQQNPKIICFSAFKPALQRDTPSFTGRLRSNPGRCKAFFGNIPDDLLENTLQLDQFPAFQSGLVQFQSVTEELSDTQKWGLLVFAGVAWLYLTARPGILIGAIDAYLLAPLQLVLDSLTGRRNLKRGDFLVGDKLGEGSFGVVYSGVVVPRNAIVEEKVPKRGTGRALQLDERFKEKVILKKVKVGITGAEQFGEVEEWFNYRLSRAAPETCAKFLGSFVADKTSSQFTKGGKWLVWKFEGDRTLGDYMKDRNFPFNLESVMFGRVLQGVDSVKRSALIIKQVMRQIITSLKKIHDTGIVHRDVKPANLVVTKKGQIKLIDFGAATDLRIGKNYIPDQSLLDPDYCPPELFVLPEETPSPPPEPVAALLSPVIWQLNSPDLFDTYSAGIVLLQMAIPSLRPVSGLKNFNTEIKKAGYDLNKWRESTRLRPDLTILELDSGRGWDLATKLISERGYLGRGRLSAAAALRHPYFLLGGDQAAAVLSKLSLTK</sequence>
<comment type="catalytic activity">
    <reaction evidence="10">
        <text>L-seryl-[protein] + ATP = O-phospho-L-seryl-[protein] + ADP + H(+)</text>
        <dbReference type="Rhea" id="RHEA:17989"/>
        <dbReference type="Rhea" id="RHEA-COMP:9863"/>
        <dbReference type="Rhea" id="RHEA-COMP:11604"/>
        <dbReference type="ChEBI" id="CHEBI:15378"/>
        <dbReference type="ChEBI" id="CHEBI:29999"/>
        <dbReference type="ChEBI" id="CHEBI:30616"/>
        <dbReference type="ChEBI" id="CHEBI:83421"/>
        <dbReference type="ChEBI" id="CHEBI:456216"/>
        <dbReference type="EC" id="2.7.11.1"/>
    </reaction>
</comment>
<feature type="binding site" evidence="11">
    <location>
        <position position="238"/>
    </location>
    <ligand>
        <name>ATP</name>
        <dbReference type="ChEBI" id="CHEBI:30616"/>
    </ligand>
</feature>
<dbReference type="SMART" id="SM00133">
    <property type="entry name" value="S_TK_X"/>
    <property type="match status" value="1"/>
</dbReference>
<evidence type="ECO:0000313" key="14">
    <source>
        <dbReference type="EMBL" id="KAG6771743.1"/>
    </source>
</evidence>
<feature type="domain" description="AGC-kinase C-terminal" evidence="13">
    <location>
        <begin position="466"/>
        <end position="534"/>
    </location>
</feature>
<evidence type="ECO:0000256" key="8">
    <source>
        <dbReference type="ARBA" id="ARBA00022840"/>
    </source>
</evidence>
<dbReference type="FunFam" id="3.30.200.20:FF:000048">
    <property type="entry name" value="Non-specific serine/threonine protein kinase"/>
    <property type="match status" value="1"/>
</dbReference>
<dbReference type="InterPro" id="IPR000961">
    <property type="entry name" value="AGC-kinase_C"/>
</dbReference>
<dbReference type="AlphaFoldDB" id="A0A8X7ZI42"/>
<dbReference type="PROSITE" id="PS00108">
    <property type="entry name" value="PROTEIN_KINASE_ST"/>
    <property type="match status" value="2"/>
</dbReference>
<dbReference type="InterPro" id="IPR017441">
    <property type="entry name" value="Protein_kinase_ATP_BS"/>
</dbReference>
<feature type="domain" description="Protein kinase" evidence="12">
    <location>
        <begin position="721"/>
        <end position="1064"/>
    </location>
</feature>
<evidence type="ECO:0000256" key="4">
    <source>
        <dbReference type="ARBA" id="ARBA00022553"/>
    </source>
</evidence>
<evidence type="ECO:0000256" key="6">
    <source>
        <dbReference type="ARBA" id="ARBA00022741"/>
    </source>
</evidence>
<dbReference type="SMART" id="SM00220">
    <property type="entry name" value="S_TKc"/>
    <property type="match status" value="2"/>
</dbReference>
<evidence type="ECO:0000256" key="7">
    <source>
        <dbReference type="ARBA" id="ARBA00022777"/>
    </source>
</evidence>
<keyword evidence="4" id="KW-0597">Phosphoprotein</keyword>
<proteinExistence type="inferred from homology"/>
<dbReference type="GO" id="GO:0005634">
    <property type="term" value="C:nucleus"/>
    <property type="evidence" value="ECO:0007669"/>
    <property type="project" value="UniProtKB-ARBA"/>
</dbReference>
<keyword evidence="7" id="KW-0418">Kinase</keyword>
<protein>
    <recommendedName>
        <fullName evidence="2">non-specific serine/threonine protein kinase</fullName>
        <ecNumber evidence="2">2.7.11.1</ecNumber>
    </recommendedName>
</protein>
<feature type="domain" description="Protein kinase" evidence="12">
    <location>
        <begin position="209"/>
        <end position="465"/>
    </location>
</feature>
<gene>
    <name evidence="14" type="ORF">POTOM_023130</name>
</gene>
<evidence type="ECO:0000256" key="3">
    <source>
        <dbReference type="ARBA" id="ARBA00022527"/>
    </source>
</evidence>
<dbReference type="GO" id="GO:0009651">
    <property type="term" value="P:response to salt stress"/>
    <property type="evidence" value="ECO:0007669"/>
    <property type="project" value="UniProtKB-ARBA"/>
</dbReference>
<dbReference type="Pfam" id="PF00069">
    <property type="entry name" value="Pkinase"/>
    <property type="match status" value="2"/>
</dbReference>
<dbReference type="OrthoDB" id="10252171at2759"/>
<keyword evidence="15" id="KW-1185">Reference proteome</keyword>
<dbReference type="PROSITE" id="PS00107">
    <property type="entry name" value="PROTEIN_KINASE_ATP"/>
    <property type="match status" value="1"/>
</dbReference>
<keyword evidence="5" id="KW-0808">Transferase</keyword>
<dbReference type="InterPro" id="IPR017892">
    <property type="entry name" value="Pkinase_C"/>
</dbReference>
<evidence type="ECO:0000256" key="9">
    <source>
        <dbReference type="ARBA" id="ARBA00047899"/>
    </source>
</evidence>
<dbReference type="EMBL" id="JAAWWB010000011">
    <property type="protein sequence ID" value="KAG6771743.1"/>
    <property type="molecule type" value="Genomic_DNA"/>
</dbReference>
<evidence type="ECO:0000259" key="12">
    <source>
        <dbReference type="PROSITE" id="PS50011"/>
    </source>
</evidence>
<dbReference type="InterPro" id="IPR000719">
    <property type="entry name" value="Prot_kinase_dom"/>
</dbReference>
<dbReference type="Proteomes" id="UP000886885">
    <property type="component" value="Chromosome 6A"/>
</dbReference>
<evidence type="ECO:0000259" key="13">
    <source>
        <dbReference type="PROSITE" id="PS51285"/>
    </source>
</evidence>
<comment type="similarity">
    <text evidence="1">Belongs to the protein kinase superfamily. AGC Ser/Thr protein kinase family. S6 kinase subfamily.</text>
</comment>
<evidence type="ECO:0000313" key="15">
    <source>
        <dbReference type="Proteomes" id="UP000886885"/>
    </source>
</evidence>
<dbReference type="PANTHER" id="PTHR46699:SF1">
    <property type="entry name" value="SERINE_THREONINE-PROTEIN KINASE STN8, CHLOROPLASTIC"/>
    <property type="match status" value="1"/>
</dbReference>
<dbReference type="GO" id="GO:0045727">
    <property type="term" value="P:positive regulation of translation"/>
    <property type="evidence" value="ECO:0007669"/>
    <property type="project" value="UniProtKB-ARBA"/>
</dbReference>
<organism evidence="14 15">
    <name type="scientific">Populus tomentosa</name>
    <name type="common">Chinese white poplar</name>
    <dbReference type="NCBI Taxonomy" id="118781"/>
    <lineage>
        <taxon>Eukaryota</taxon>
        <taxon>Viridiplantae</taxon>
        <taxon>Streptophyta</taxon>
        <taxon>Embryophyta</taxon>
        <taxon>Tracheophyta</taxon>
        <taxon>Spermatophyta</taxon>
        <taxon>Magnoliopsida</taxon>
        <taxon>eudicotyledons</taxon>
        <taxon>Gunneridae</taxon>
        <taxon>Pentapetalae</taxon>
        <taxon>rosids</taxon>
        <taxon>fabids</taxon>
        <taxon>Malpighiales</taxon>
        <taxon>Salicaceae</taxon>
        <taxon>Saliceae</taxon>
        <taxon>Populus</taxon>
    </lineage>
</organism>
<dbReference type="PROSITE" id="PS51285">
    <property type="entry name" value="AGC_KINASE_CTER"/>
    <property type="match status" value="1"/>
</dbReference>
<evidence type="ECO:0000256" key="11">
    <source>
        <dbReference type="PROSITE-ProRule" id="PRU10141"/>
    </source>
</evidence>
<evidence type="ECO:0000256" key="1">
    <source>
        <dbReference type="ARBA" id="ARBA00009804"/>
    </source>
</evidence>
<dbReference type="GO" id="GO:0009409">
    <property type="term" value="P:response to cold"/>
    <property type="evidence" value="ECO:0007669"/>
    <property type="project" value="UniProtKB-ARBA"/>
</dbReference>
<dbReference type="PROSITE" id="PS50011">
    <property type="entry name" value="PROTEIN_KINASE_DOM"/>
    <property type="match status" value="2"/>
</dbReference>
<dbReference type="GO" id="GO:0005524">
    <property type="term" value="F:ATP binding"/>
    <property type="evidence" value="ECO:0007669"/>
    <property type="project" value="UniProtKB-UniRule"/>
</dbReference>
<reference evidence="14" key="1">
    <citation type="journal article" date="2020" name="bioRxiv">
        <title>Hybrid origin of Populus tomentosa Carr. identified through genome sequencing and phylogenomic analysis.</title>
        <authorList>
            <person name="An X."/>
            <person name="Gao K."/>
            <person name="Chen Z."/>
            <person name="Li J."/>
            <person name="Yang X."/>
            <person name="Yang X."/>
            <person name="Zhou J."/>
            <person name="Guo T."/>
            <person name="Zhao T."/>
            <person name="Huang S."/>
            <person name="Miao D."/>
            <person name="Khan W.U."/>
            <person name="Rao P."/>
            <person name="Ye M."/>
            <person name="Lei B."/>
            <person name="Liao W."/>
            <person name="Wang J."/>
            <person name="Ji L."/>
            <person name="Li Y."/>
            <person name="Guo B."/>
            <person name="Mustafa N.S."/>
            <person name="Li S."/>
            <person name="Yun Q."/>
            <person name="Keller S.R."/>
            <person name="Mao J."/>
            <person name="Zhang R."/>
            <person name="Strauss S.H."/>
        </authorList>
    </citation>
    <scope>NUCLEOTIDE SEQUENCE</scope>
    <source>
        <strain evidence="14">GM15</strain>
        <tissue evidence="14">Leaf</tissue>
    </source>
</reference>
<comment type="caution">
    <text evidence="14">The sequence shown here is derived from an EMBL/GenBank/DDBJ whole genome shotgun (WGS) entry which is preliminary data.</text>
</comment>